<keyword evidence="2" id="KW-1185">Reference proteome</keyword>
<evidence type="ECO:0000313" key="1">
    <source>
        <dbReference type="EMBL" id="KOO31794.1"/>
    </source>
</evidence>
<protein>
    <submittedName>
        <fullName evidence="1">Uncharacterized protein</fullName>
    </submittedName>
</protein>
<accession>A0A0M0JYZ7</accession>
<organism evidence="1 2">
    <name type="scientific">Chrysochromulina tobinii</name>
    <dbReference type="NCBI Taxonomy" id="1460289"/>
    <lineage>
        <taxon>Eukaryota</taxon>
        <taxon>Haptista</taxon>
        <taxon>Haptophyta</taxon>
        <taxon>Prymnesiophyceae</taxon>
        <taxon>Prymnesiales</taxon>
        <taxon>Chrysochromulinaceae</taxon>
        <taxon>Chrysochromulina</taxon>
    </lineage>
</organism>
<feature type="non-terminal residue" evidence="1">
    <location>
        <position position="1"/>
    </location>
</feature>
<dbReference type="EMBL" id="JWZX01001930">
    <property type="protein sequence ID" value="KOO31794.1"/>
    <property type="molecule type" value="Genomic_DNA"/>
</dbReference>
<proteinExistence type="predicted"/>
<dbReference type="Proteomes" id="UP000037460">
    <property type="component" value="Unassembled WGS sequence"/>
</dbReference>
<comment type="caution">
    <text evidence="1">The sequence shown here is derived from an EMBL/GenBank/DDBJ whole genome shotgun (WGS) entry which is preliminary data.</text>
</comment>
<gene>
    <name evidence="1" type="ORF">Ctob_015587</name>
</gene>
<sequence length="429" mass="43821">ASSSVRARVRARPPLPFAVVSPCACCILCVCCALRLCCSSSLSPLTPPSSVSRAAAPFASLVTAARPRLGLARGSSVARCVLCVCRASSLFLCLLLFASPSLLPSVAAGAPSPSLLPTVAAGAPARSSCVPLCGSSSRARLCSPATCGSLCWSLAGAGCCWCVGRASEVATLWVSSCASTSTCARRRVSRCALPSAPSLVHPSCLFRPCACAWTTFTRVWCGIAILASSVLSSPDSRSCSLSSSLVGSSLPAGAGGVGAVAAGSPSVGLACDGAVRGVSLVAASRAASFACAWVARWPPWLASYAVTLAVIASISLASASVPLPDAARSSSSRMRSFVCCHFHSAIARVIVQPCLSPPDALLASGAPYERCRCLNSPDGVYNVVRPGFADSLSVGRWTAVTWRWRNVAMSPSFWPCSCLSSGQTTVDSR</sequence>
<evidence type="ECO:0000313" key="2">
    <source>
        <dbReference type="Proteomes" id="UP000037460"/>
    </source>
</evidence>
<dbReference type="AlphaFoldDB" id="A0A0M0JYZ7"/>
<name>A0A0M0JYZ7_9EUKA</name>
<reference evidence="2" key="1">
    <citation type="journal article" date="2015" name="PLoS Genet.">
        <title>Genome Sequence and Transcriptome Analyses of Chrysochromulina tobin: Metabolic Tools for Enhanced Algal Fitness in the Prominent Order Prymnesiales (Haptophyceae).</title>
        <authorList>
            <person name="Hovde B.T."/>
            <person name="Deodato C.R."/>
            <person name="Hunsperger H.M."/>
            <person name="Ryken S.A."/>
            <person name="Yost W."/>
            <person name="Jha R.K."/>
            <person name="Patterson J."/>
            <person name="Monnat R.J. Jr."/>
            <person name="Barlow S.B."/>
            <person name="Starkenburg S.R."/>
            <person name="Cattolico R.A."/>
        </authorList>
    </citation>
    <scope>NUCLEOTIDE SEQUENCE</scope>
    <source>
        <strain evidence="2">CCMP291</strain>
    </source>
</reference>